<dbReference type="Proteomes" id="UP000008820">
    <property type="component" value="Chromosome 1"/>
</dbReference>
<name>A0A1S4FBM6_AEDAE</name>
<proteinExistence type="predicted"/>
<accession>A0A1S4FBM6</accession>
<reference evidence="3" key="2">
    <citation type="submission" date="2020-05" db="UniProtKB">
        <authorList>
            <consortium name="EnsemblMetazoa"/>
        </authorList>
    </citation>
    <scope>IDENTIFICATION</scope>
    <source>
        <strain evidence="3">LVP_AGWG</strain>
    </source>
</reference>
<reference evidence="3 4" key="1">
    <citation type="submission" date="2017-06" db="EMBL/GenBank/DDBJ databases">
        <title>Aedes aegypti genome working group (AGWG) sequencing and assembly.</title>
        <authorList>
            <consortium name="Aedes aegypti Genome Working Group (AGWG)"/>
            <person name="Matthews B.J."/>
        </authorList>
    </citation>
    <scope>NUCLEOTIDE SEQUENCE [LARGE SCALE GENOMIC DNA]</scope>
    <source>
        <strain evidence="3 4">LVP_AGWG</strain>
    </source>
</reference>
<sequence>MRSWVFVAVTLAFVGAIQAAIYPWIPLSPWWFRAPDKDTPPVVNIQQQGGNYQLSSVEGKAYHALSPATVVQPPVSAVHVQSVPSASLQYLQNGQAILLISPQVPPSSGGQGGAGDSNSETGTDNPEGEPTEPNNVADQEPPREPAPVTEQSEDYATESS</sequence>
<gene>
    <name evidence="3" type="primary">5567040</name>
</gene>
<evidence type="ECO:0000313" key="3">
    <source>
        <dbReference type="EnsemblMetazoa" id="AAEL005768-PA"/>
    </source>
</evidence>
<feature type="region of interest" description="Disordered" evidence="1">
    <location>
        <begin position="101"/>
        <end position="160"/>
    </location>
</feature>
<keyword evidence="2" id="KW-0732">Signal</keyword>
<evidence type="ECO:0000256" key="2">
    <source>
        <dbReference type="SAM" id="SignalP"/>
    </source>
</evidence>
<protein>
    <submittedName>
        <fullName evidence="3">Uncharacterized protein</fullName>
    </submittedName>
</protein>
<dbReference type="AlphaFoldDB" id="A0A1S4FBM6"/>
<evidence type="ECO:0000313" key="4">
    <source>
        <dbReference type="Proteomes" id="UP000008820"/>
    </source>
</evidence>
<dbReference type="OrthoDB" id="7763815at2759"/>
<dbReference type="VEuPathDB" id="VectorBase:AAEL005768"/>
<feature type="chain" id="PRO_5043926806" evidence="2">
    <location>
        <begin position="20"/>
        <end position="160"/>
    </location>
</feature>
<keyword evidence="4" id="KW-1185">Reference proteome</keyword>
<dbReference type="EnsemblMetazoa" id="AAEL005768-RA">
    <property type="protein sequence ID" value="AAEL005768-PA"/>
    <property type="gene ID" value="AAEL005768"/>
</dbReference>
<feature type="compositionally biased region" description="Acidic residues" evidence="1">
    <location>
        <begin position="151"/>
        <end position="160"/>
    </location>
</feature>
<evidence type="ECO:0000256" key="1">
    <source>
        <dbReference type="SAM" id="MobiDB-lite"/>
    </source>
</evidence>
<dbReference type="InParanoid" id="A0A1S4FBM6"/>
<organism evidence="3 4">
    <name type="scientific">Aedes aegypti</name>
    <name type="common">Yellowfever mosquito</name>
    <name type="synonym">Culex aegypti</name>
    <dbReference type="NCBI Taxonomy" id="7159"/>
    <lineage>
        <taxon>Eukaryota</taxon>
        <taxon>Metazoa</taxon>
        <taxon>Ecdysozoa</taxon>
        <taxon>Arthropoda</taxon>
        <taxon>Hexapoda</taxon>
        <taxon>Insecta</taxon>
        <taxon>Pterygota</taxon>
        <taxon>Neoptera</taxon>
        <taxon>Endopterygota</taxon>
        <taxon>Diptera</taxon>
        <taxon>Nematocera</taxon>
        <taxon>Culicoidea</taxon>
        <taxon>Culicidae</taxon>
        <taxon>Culicinae</taxon>
        <taxon>Aedini</taxon>
        <taxon>Aedes</taxon>
        <taxon>Stegomyia</taxon>
    </lineage>
</organism>
<feature type="signal peptide" evidence="2">
    <location>
        <begin position="1"/>
        <end position="19"/>
    </location>
</feature>